<dbReference type="STRING" id="908809.ABG79_00760"/>
<protein>
    <submittedName>
        <fullName evidence="1">Uncharacterized protein</fullName>
    </submittedName>
</protein>
<sequence length="304" mass="34200">MSVLIGIIFLTAGIIYGLAITKYDLPKVEASDKLINDFKDAALKGGKVRATSEDINSSIKYLVGDGKEFGDIQVKGIYVDFKDDEIEIISHVNLKGRIVFLFMSGRVIIEDKNILVYPQKIKIGRLMIPTSVVLQYGERIKEKGFNISSRGVEIDISESPFKVKSFEIRDGVVTFEFNNKDVVLFDESKVIVENKGVIKSGKKTTVKVKRLDEEVENSLRKVSISLNKVYSSMKTNREKEIISIIQSTLNKVISNPDYSYQKEVASVKEKYRALPEDSRNRVKSALLSNLDLKDVLKLVSVFGM</sequence>
<dbReference type="AlphaFoldDB" id="A0A0R3K1M4"/>
<organism evidence="1 2">
    <name type="scientific">Caloramator mitchellensis</name>
    <dbReference type="NCBI Taxonomy" id="908809"/>
    <lineage>
        <taxon>Bacteria</taxon>
        <taxon>Bacillati</taxon>
        <taxon>Bacillota</taxon>
        <taxon>Clostridia</taxon>
        <taxon>Eubacteriales</taxon>
        <taxon>Clostridiaceae</taxon>
        <taxon>Caloramator</taxon>
    </lineage>
</organism>
<dbReference type="EMBL" id="LKHP01000003">
    <property type="protein sequence ID" value="KRQ87422.1"/>
    <property type="molecule type" value="Genomic_DNA"/>
</dbReference>
<comment type="caution">
    <text evidence="1">The sequence shown here is derived from an EMBL/GenBank/DDBJ whole genome shotgun (WGS) entry which is preliminary data.</text>
</comment>
<gene>
    <name evidence="1" type="ORF">ABG79_00760</name>
</gene>
<proteinExistence type="predicted"/>
<evidence type="ECO:0000313" key="2">
    <source>
        <dbReference type="Proteomes" id="UP000052015"/>
    </source>
</evidence>
<reference evidence="1 2" key="1">
    <citation type="submission" date="2015-09" db="EMBL/GenBank/DDBJ databases">
        <title>Draft genome sequence of a Caloramator mitchellensis, a moderate thermophile from the Great Artesian Basin of Australia.</title>
        <authorList>
            <person name="Patel B.K."/>
        </authorList>
    </citation>
    <scope>NUCLEOTIDE SEQUENCE [LARGE SCALE GENOMIC DNA]</scope>
    <source>
        <strain evidence="1 2">VF08</strain>
    </source>
</reference>
<evidence type="ECO:0000313" key="1">
    <source>
        <dbReference type="EMBL" id="KRQ87422.1"/>
    </source>
</evidence>
<accession>A0A0R3K1M4</accession>
<keyword evidence="2" id="KW-1185">Reference proteome</keyword>
<dbReference type="Proteomes" id="UP000052015">
    <property type="component" value="Unassembled WGS sequence"/>
</dbReference>
<name>A0A0R3K1M4_CALMK</name>